<dbReference type="SMART" id="SM00499">
    <property type="entry name" value="AAI"/>
    <property type="match status" value="1"/>
</dbReference>
<evidence type="ECO:0000256" key="1">
    <source>
        <dbReference type="RuleBase" id="RU000628"/>
    </source>
</evidence>
<organism evidence="4 5">
    <name type="scientific">Canna indica</name>
    <name type="common">Indian-shot</name>
    <dbReference type="NCBI Taxonomy" id="4628"/>
    <lineage>
        <taxon>Eukaryota</taxon>
        <taxon>Viridiplantae</taxon>
        <taxon>Streptophyta</taxon>
        <taxon>Embryophyta</taxon>
        <taxon>Tracheophyta</taxon>
        <taxon>Spermatophyta</taxon>
        <taxon>Magnoliopsida</taxon>
        <taxon>Liliopsida</taxon>
        <taxon>Zingiberales</taxon>
        <taxon>Cannaceae</taxon>
        <taxon>Canna</taxon>
    </lineage>
</organism>
<dbReference type="GO" id="GO:0006869">
    <property type="term" value="P:lipid transport"/>
    <property type="evidence" value="ECO:0007669"/>
    <property type="project" value="InterPro"/>
</dbReference>
<dbReference type="EMBL" id="CP136897">
    <property type="protein sequence ID" value="WOL18011.1"/>
    <property type="molecule type" value="Genomic_DNA"/>
</dbReference>
<reference evidence="4 5" key="1">
    <citation type="submission" date="2023-10" db="EMBL/GenBank/DDBJ databases">
        <title>Chromosome-scale genome assembly provides insights into flower coloration mechanisms of Canna indica.</title>
        <authorList>
            <person name="Li C."/>
        </authorList>
    </citation>
    <scope>NUCLEOTIDE SEQUENCE [LARGE SCALE GENOMIC DNA]</scope>
    <source>
        <tissue evidence="4">Flower</tissue>
    </source>
</reference>
<keyword evidence="1" id="KW-0446">Lipid-binding</keyword>
<evidence type="ECO:0000256" key="2">
    <source>
        <dbReference type="SAM" id="SignalP"/>
    </source>
</evidence>
<dbReference type="InterPro" id="IPR016140">
    <property type="entry name" value="Bifunc_inhib/LTP/seed_store"/>
</dbReference>
<comment type="function">
    <text evidence="1">Plant non-specific lipid-transfer proteins transfer phospholipids as well as galactolipids across membranes. May play a role in wax or cutin deposition in the cell walls of expanding epidermal cells and certain secretory tissues.</text>
</comment>
<proteinExistence type="inferred from homology"/>
<evidence type="ECO:0000313" key="4">
    <source>
        <dbReference type="EMBL" id="WOL18011.1"/>
    </source>
</evidence>
<dbReference type="Proteomes" id="UP001327560">
    <property type="component" value="Chromosome 8"/>
</dbReference>
<dbReference type="Pfam" id="PF00234">
    <property type="entry name" value="Tryp_alpha_amyl"/>
    <property type="match status" value="1"/>
</dbReference>
<gene>
    <name evidence="4" type="ORF">Cni_G26804</name>
</gene>
<comment type="similarity">
    <text evidence="1">Belongs to the plant LTP family.</text>
</comment>
<dbReference type="AlphaFoldDB" id="A0AAQ3L4G3"/>
<dbReference type="GO" id="GO:0008289">
    <property type="term" value="F:lipid binding"/>
    <property type="evidence" value="ECO:0007669"/>
    <property type="project" value="UniProtKB-KW"/>
</dbReference>
<evidence type="ECO:0000259" key="3">
    <source>
        <dbReference type="SMART" id="SM00499"/>
    </source>
</evidence>
<sequence>MARSSSTSLLAVMVVAGLLIAAGPPAVRADVTSCGQVIGYLMGCLNYAQGMGPLTGTCCSGVRDLNTAARTKEDRQTTCRCLKQSAGAVQGLQLSTISQIPAKCGVNVPYSISPTTDCSKQVHLFSYIHIQYLIEN</sequence>
<accession>A0AAQ3L4G3</accession>
<dbReference type="CDD" id="cd01960">
    <property type="entry name" value="nsLTP1"/>
    <property type="match status" value="1"/>
</dbReference>
<feature type="domain" description="Bifunctional inhibitor/plant lipid transfer protein/seed storage helical" evidence="3">
    <location>
        <begin position="34"/>
        <end position="118"/>
    </location>
</feature>
<keyword evidence="2" id="KW-0732">Signal</keyword>
<dbReference type="Gene3D" id="1.10.110.10">
    <property type="entry name" value="Plant lipid-transfer and hydrophobic proteins"/>
    <property type="match status" value="1"/>
</dbReference>
<name>A0AAQ3L4G3_9LILI</name>
<dbReference type="PRINTS" id="PR00382">
    <property type="entry name" value="LIPIDTRNSFER"/>
</dbReference>
<feature type="signal peptide" evidence="2">
    <location>
        <begin position="1"/>
        <end position="29"/>
    </location>
</feature>
<dbReference type="SUPFAM" id="SSF47699">
    <property type="entry name" value="Bifunctional inhibitor/lipid-transfer protein/seed storage 2S albumin"/>
    <property type="match status" value="1"/>
</dbReference>
<dbReference type="PANTHER" id="PTHR33076">
    <property type="entry name" value="NON-SPECIFIC LIPID-TRANSFER PROTEIN 2-RELATED"/>
    <property type="match status" value="1"/>
</dbReference>
<protein>
    <recommendedName>
        <fullName evidence="1">Non-specific lipid-transfer protein</fullName>
    </recommendedName>
</protein>
<keyword evidence="5" id="KW-1185">Reference proteome</keyword>
<evidence type="ECO:0000313" key="5">
    <source>
        <dbReference type="Proteomes" id="UP001327560"/>
    </source>
</evidence>
<dbReference type="InterPro" id="IPR000528">
    <property type="entry name" value="Plant_nsLTP"/>
</dbReference>
<keyword evidence="1" id="KW-0813">Transport</keyword>
<feature type="chain" id="PRO_5042912918" description="Non-specific lipid-transfer protein" evidence="2">
    <location>
        <begin position="30"/>
        <end position="136"/>
    </location>
</feature>
<dbReference type="InterPro" id="IPR036312">
    <property type="entry name" value="Bifun_inhib/LTP/seed_sf"/>
</dbReference>